<keyword evidence="3" id="KW-1185">Reference proteome</keyword>
<evidence type="ECO:0000256" key="1">
    <source>
        <dbReference type="SAM" id="Phobius"/>
    </source>
</evidence>
<sequence>MDKKEISSKILQSKIFLKAPKSSALLRYLVQADLEGSYLKENIIDIEFFGGNLEADKTNARVRVNVYNLRKKLEVYYASQGKEDTWRLIIDKGQYGIRYVKVSSLKKNTKSISFWQVLPYLGLLLVLLSFFVNNSLLNAPKVWRDYFKNDFKTTMFIGDAYSLYGRTITGGVGVTRDFKINNATEYYDFIEINKKYKDLLKPSPYSYITGMGAYAANNISRVFSKYTKSFTIRFASKTTYDDLKEGNIIYVGPFHRRQKFTTLFNNENRHFKISDTTLQMVNIPNKKDSVIHLTNTPPDMEYAIVSRSKSLNAKEQFLFFSNHDIGVLATVEFFSNKDSLAVFTSKYLKNKDNFTAVYKVFGKDRTNMKKETICVVPF</sequence>
<name>A0A495E902_9FLAO</name>
<dbReference type="Proteomes" id="UP000269412">
    <property type="component" value="Unassembled WGS sequence"/>
</dbReference>
<keyword evidence="1" id="KW-0812">Transmembrane</keyword>
<gene>
    <name evidence="2" type="ORF">CLV91_2003</name>
</gene>
<keyword evidence="1" id="KW-0472">Membrane</keyword>
<protein>
    <submittedName>
        <fullName evidence="2">Uncharacterized protein</fullName>
    </submittedName>
</protein>
<proteinExistence type="predicted"/>
<dbReference type="EMBL" id="RBIQ01000008">
    <property type="protein sequence ID" value="RKR13286.1"/>
    <property type="molecule type" value="Genomic_DNA"/>
</dbReference>
<dbReference type="RefSeq" id="WP_121067160.1">
    <property type="nucleotide sequence ID" value="NZ_RBIQ01000008.1"/>
</dbReference>
<evidence type="ECO:0000313" key="3">
    <source>
        <dbReference type="Proteomes" id="UP000269412"/>
    </source>
</evidence>
<comment type="caution">
    <text evidence="2">The sequence shown here is derived from an EMBL/GenBank/DDBJ whole genome shotgun (WGS) entry which is preliminary data.</text>
</comment>
<feature type="transmembrane region" description="Helical" evidence="1">
    <location>
        <begin position="112"/>
        <end position="132"/>
    </location>
</feature>
<evidence type="ECO:0000313" key="2">
    <source>
        <dbReference type="EMBL" id="RKR13286.1"/>
    </source>
</evidence>
<keyword evidence="1" id="KW-1133">Transmembrane helix</keyword>
<organism evidence="2 3">
    <name type="scientific">Maribacter vaceletii</name>
    <dbReference type="NCBI Taxonomy" id="1206816"/>
    <lineage>
        <taxon>Bacteria</taxon>
        <taxon>Pseudomonadati</taxon>
        <taxon>Bacteroidota</taxon>
        <taxon>Flavobacteriia</taxon>
        <taxon>Flavobacteriales</taxon>
        <taxon>Flavobacteriaceae</taxon>
        <taxon>Maribacter</taxon>
    </lineage>
</organism>
<accession>A0A495E902</accession>
<dbReference type="AlphaFoldDB" id="A0A495E902"/>
<dbReference type="OrthoDB" id="1295312at2"/>
<reference evidence="2 3" key="1">
    <citation type="submission" date="2018-10" db="EMBL/GenBank/DDBJ databases">
        <title>Genomic Encyclopedia of Archaeal and Bacterial Type Strains, Phase II (KMG-II): from individual species to whole genera.</title>
        <authorList>
            <person name="Goeker M."/>
        </authorList>
    </citation>
    <scope>NUCLEOTIDE SEQUENCE [LARGE SCALE GENOMIC DNA]</scope>
    <source>
        <strain evidence="2 3">DSM 25230</strain>
    </source>
</reference>